<protein>
    <submittedName>
        <fullName evidence="1">Uncharacterized protein</fullName>
    </submittedName>
</protein>
<dbReference type="Proteomes" id="UP000017746">
    <property type="component" value="Chromosome"/>
</dbReference>
<gene>
    <name evidence="1" type="ORF">AFR_12070</name>
</gene>
<accession>U5VYB5</accession>
<sequence>MPDVSRIQSAMSGGAAGVERGAVTLDLGVAVRDGAVELFALVAGAEGGERGAVVGIGQAAQVGGEALAAQLSAKEAVDRLDDGFFTEVEHRWVGNLVLADVVAGCLAAVV</sequence>
<evidence type="ECO:0000313" key="2">
    <source>
        <dbReference type="Proteomes" id="UP000017746"/>
    </source>
</evidence>
<organism evidence="1 2">
    <name type="scientific">Actinoplanes friuliensis DSM 7358</name>
    <dbReference type="NCBI Taxonomy" id="1246995"/>
    <lineage>
        <taxon>Bacteria</taxon>
        <taxon>Bacillati</taxon>
        <taxon>Actinomycetota</taxon>
        <taxon>Actinomycetes</taxon>
        <taxon>Micromonosporales</taxon>
        <taxon>Micromonosporaceae</taxon>
        <taxon>Actinoplanes</taxon>
    </lineage>
</organism>
<evidence type="ECO:0000313" key="1">
    <source>
        <dbReference type="EMBL" id="AGZ40700.1"/>
    </source>
</evidence>
<proteinExistence type="predicted"/>
<keyword evidence="2" id="KW-1185">Reference proteome</keyword>
<dbReference type="EMBL" id="CP006272">
    <property type="protein sequence ID" value="AGZ40700.1"/>
    <property type="molecule type" value="Genomic_DNA"/>
</dbReference>
<dbReference type="AlphaFoldDB" id="U5VYB5"/>
<dbReference type="KEGG" id="afs:AFR_12070"/>
<dbReference type="HOGENOM" id="CLU_2165537_0_0_11"/>
<reference evidence="1 2" key="1">
    <citation type="journal article" date="2014" name="J. Biotechnol.">
        <title>Complete genome sequence of the actinobacterium Actinoplanes friuliensis HAG 010964, producer of the lipopeptide antibiotic friulimycin.</title>
        <authorList>
            <person name="Ruckert C."/>
            <person name="Szczepanowski R."/>
            <person name="Albersmeier A."/>
            <person name="Goesmann A."/>
            <person name="Fischer N."/>
            <person name="Steinkamper A."/>
            <person name="Puhler A."/>
            <person name="Biener R."/>
            <person name="Schwartz D."/>
            <person name="Kalinowski J."/>
        </authorList>
    </citation>
    <scope>NUCLEOTIDE SEQUENCE [LARGE SCALE GENOMIC DNA]</scope>
    <source>
        <strain evidence="1 2">DSM 7358</strain>
    </source>
</reference>
<name>U5VYB5_9ACTN</name>